<reference evidence="2 3" key="1">
    <citation type="submission" date="2021-05" db="EMBL/GenBank/DDBJ databases">
        <title>Croceibacterium sp. LX-88 genome sequence.</title>
        <authorList>
            <person name="Luo X."/>
        </authorList>
    </citation>
    <scope>NUCLEOTIDE SEQUENCE [LARGE SCALE GENOMIC DNA]</scope>
    <source>
        <strain evidence="2 3">LX-88</strain>
    </source>
</reference>
<evidence type="ECO:0000256" key="1">
    <source>
        <dbReference type="SAM" id="SignalP"/>
    </source>
</evidence>
<gene>
    <name evidence="2" type="ORF">KK137_00790</name>
</gene>
<evidence type="ECO:0000313" key="3">
    <source>
        <dbReference type="Proteomes" id="UP000811255"/>
    </source>
</evidence>
<keyword evidence="3" id="KW-1185">Reference proteome</keyword>
<organism evidence="2 3">
    <name type="scientific">Croceibacterium selenioxidans</name>
    <dbReference type="NCBI Taxonomy" id="2838833"/>
    <lineage>
        <taxon>Bacteria</taxon>
        <taxon>Pseudomonadati</taxon>
        <taxon>Pseudomonadota</taxon>
        <taxon>Alphaproteobacteria</taxon>
        <taxon>Sphingomonadales</taxon>
        <taxon>Erythrobacteraceae</taxon>
        <taxon>Croceibacterium</taxon>
    </lineage>
</organism>
<dbReference type="Pfam" id="PF19649">
    <property type="entry name" value="DUF6152"/>
    <property type="match status" value="1"/>
</dbReference>
<name>A0ABS5VZA5_9SPHN</name>
<proteinExistence type="predicted"/>
<dbReference type="InterPro" id="IPR046150">
    <property type="entry name" value="DUF6152"/>
</dbReference>
<dbReference type="RefSeq" id="WP_214534011.1">
    <property type="nucleotide sequence ID" value="NZ_JAHFVK010000001.1"/>
</dbReference>
<feature type="chain" id="PRO_5047133512" evidence="1">
    <location>
        <begin position="26"/>
        <end position="137"/>
    </location>
</feature>
<accession>A0ABS5VZA5</accession>
<protein>
    <submittedName>
        <fullName evidence="2">Uncharacterized protein</fullName>
    </submittedName>
</protein>
<sequence>MNLKNLTRGLALLSFAVALPMPALAHHSFAMFDNSRSITLHGKVSKYQWTNPHAYLEVDADQPGGGTKHYTLEMTSINMMSRGGWTSRTVKTGDVVTVVVAPLRDGQAGGLVLEVTLPDGRKMLPGVPNAQNYKRTS</sequence>
<comment type="caution">
    <text evidence="2">The sequence shown here is derived from an EMBL/GenBank/DDBJ whole genome shotgun (WGS) entry which is preliminary data.</text>
</comment>
<dbReference type="EMBL" id="JAHFVK010000001">
    <property type="protein sequence ID" value="MBT2132857.1"/>
    <property type="molecule type" value="Genomic_DNA"/>
</dbReference>
<keyword evidence="1" id="KW-0732">Signal</keyword>
<dbReference type="Proteomes" id="UP000811255">
    <property type="component" value="Unassembled WGS sequence"/>
</dbReference>
<feature type="signal peptide" evidence="1">
    <location>
        <begin position="1"/>
        <end position="25"/>
    </location>
</feature>
<evidence type="ECO:0000313" key="2">
    <source>
        <dbReference type="EMBL" id="MBT2132857.1"/>
    </source>
</evidence>